<feature type="transmembrane region" description="Helical" evidence="2">
    <location>
        <begin position="129"/>
        <end position="149"/>
    </location>
</feature>
<dbReference type="Pfam" id="PF03419">
    <property type="entry name" value="Peptidase_U4"/>
    <property type="match status" value="1"/>
</dbReference>
<dbReference type="GO" id="GO:0004190">
    <property type="term" value="F:aspartic-type endopeptidase activity"/>
    <property type="evidence" value="ECO:0007669"/>
    <property type="project" value="InterPro"/>
</dbReference>
<dbReference type="Proteomes" id="UP000677918">
    <property type="component" value="Unassembled WGS sequence"/>
</dbReference>
<protein>
    <submittedName>
        <fullName evidence="3">Sporulation sigma-E factor-processing peptidase</fullName>
    </submittedName>
</protein>
<reference evidence="3" key="1">
    <citation type="submission" date="2021-04" db="EMBL/GenBank/DDBJ databases">
        <title>Draft genome sequence of Xylanibacillus composti strain K13.</title>
        <authorList>
            <person name="Uke A."/>
            <person name="Chhe C."/>
            <person name="Baramee S."/>
            <person name="Kosugi A."/>
        </authorList>
    </citation>
    <scope>NUCLEOTIDE SEQUENCE</scope>
    <source>
        <strain evidence="3">K13</strain>
    </source>
</reference>
<keyword evidence="4" id="KW-1185">Reference proteome</keyword>
<evidence type="ECO:0000256" key="1">
    <source>
        <dbReference type="PIRSR" id="PIRSR018571-1"/>
    </source>
</evidence>
<evidence type="ECO:0000313" key="4">
    <source>
        <dbReference type="Proteomes" id="UP000677918"/>
    </source>
</evidence>
<feature type="transmembrane region" description="Helical" evidence="2">
    <location>
        <begin position="57"/>
        <end position="76"/>
    </location>
</feature>
<dbReference type="NCBIfam" id="TIGR02854">
    <property type="entry name" value="spore_II_GA"/>
    <property type="match status" value="1"/>
</dbReference>
<keyword evidence="2" id="KW-0812">Transmembrane</keyword>
<dbReference type="RefSeq" id="WP_213410575.1">
    <property type="nucleotide sequence ID" value="NZ_BOVK01000011.1"/>
</dbReference>
<dbReference type="AlphaFoldDB" id="A0A8J4H1N7"/>
<gene>
    <name evidence="3" type="primary">spoIIGA</name>
    <name evidence="3" type="ORF">XYCOK13_07750</name>
</gene>
<evidence type="ECO:0000256" key="2">
    <source>
        <dbReference type="SAM" id="Phobius"/>
    </source>
</evidence>
<keyword evidence="2" id="KW-0472">Membrane</keyword>
<dbReference type="GO" id="GO:0030436">
    <property type="term" value="P:asexual sporulation"/>
    <property type="evidence" value="ECO:0007669"/>
    <property type="project" value="InterPro"/>
</dbReference>
<sequence>MTVYIDLVFLSNFVIDAALIQATAWTRRVHLKLWRMAAASALGAAYVLVLFMPGAQVLFTFLVKTCVSLMMVWIAFGFGSLQHYVRNLAAFYVVHFAAAGTLFAVHYMLLDSVEVLRSLAFAQSGGLQFTLQVGLALIIFGIPASIWLFRTVVATASQSERISQFQADVEVRVGGRTIRCRGLIDTGNRLYEPLTRTPVMVMQADLWQGLLPSSWLEAVRNGKADSILDEEEPPPGNAGSPCQNQEDEAFRQMLQSRIRFVPYRGIQAGTRFMLAIKPDHVTVVLEDAVPMTTTKALVGLKGEAISSDGTYHAIIHPDMARQADQPASGRAGVVAMQGAGQSKS</sequence>
<proteinExistence type="predicted"/>
<comment type="caution">
    <text evidence="3">The sequence shown here is derived from an EMBL/GenBank/DDBJ whole genome shotgun (WGS) entry which is preliminary data.</text>
</comment>
<evidence type="ECO:0000313" key="3">
    <source>
        <dbReference type="EMBL" id="GIQ67951.1"/>
    </source>
</evidence>
<organism evidence="3 4">
    <name type="scientific">Xylanibacillus composti</name>
    <dbReference type="NCBI Taxonomy" id="1572762"/>
    <lineage>
        <taxon>Bacteria</taxon>
        <taxon>Bacillati</taxon>
        <taxon>Bacillota</taxon>
        <taxon>Bacilli</taxon>
        <taxon>Bacillales</taxon>
        <taxon>Paenibacillaceae</taxon>
        <taxon>Xylanibacillus</taxon>
    </lineage>
</organism>
<feature type="transmembrane region" description="Helical" evidence="2">
    <location>
        <begin position="6"/>
        <end position="26"/>
    </location>
</feature>
<feature type="transmembrane region" description="Helical" evidence="2">
    <location>
        <begin position="33"/>
        <end position="51"/>
    </location>
</feature>
<dbReference type="InterPro" id="IPR005081">
    <property type="entry name" value="SpoIIGA"/>
</dbReference>
<dbReference type="PIRSF" id="PIRSF018571">
    <property type="entry name" value="SpoIIGA"/>
    <property type="match status" value="1"/>
</dbReference>
<keyword evidence="2" id="KW-1133">Transmembrane helix</keyword>
<name>A0A8J4H1N7_9BACL</name>
<dbReference type="EMBL" id="BOVK01000011">
    <property type="protein sequence ID" value="GIQ67951.1"/>
    <property type="molecule type" value="Genomic_DNA"/>
</dbReference>
<feature type="transmembrane region" description="Helical" evidence="2">
    <location>
        <begin position="88"/>
        <end position="109"/>
    </location>
</feature>
<dbReference type="GO" id="GO:0006508">
    <property type="term" value="P:proteolysis"/>
    <property type="evidence" value="ECO:0007669"/>
    <property type="project" value="InterPro"/>
</dbReference>
<feature type="active site" evidence="1">
    <location>
        <position position="185"/>
    </location>
</feature>
<accession>A0A8J4H1N7</accession>